<dbReference type="Proteomes" id="UP001061862">
    <property type="component" value="Plasmid p_unnamed1"/>
</dbReference>
<keyword evidence="3" id="KW-1185">Reference proteome</keyword>
<proteinExistence type="predicted"/>
<reference evidence="2 3" key="1">
    <citation type="submission" date="2022-09" db="EMBL/GenBank/DDBJ databases">
        <title>Interaction between co-microsymbionts with complementary sets of symbiotic genes in legume-rhizobium systems.</title>
        <authorList>
            <person name="Safronova V."/>
            <person name="Sazanova A."/>
            <person name="Afonin A."/>
            <person name="Chirak E."/>
        </authorList>
    </citation>
    <scope>NUCLEOTIDE SEQUENCE [LARGE SCALE GENOMIC DNA]</scope>
    <source>
        <strain evidence="2 3">A18/4-1</strain>
        <plasmid evidence="2 3">p_unnamed1</plasmid>
    </source>
</reference>
<dbReference type="InterPro" id="IPR052718">
    <property type="entry name" value="NmrA-type_oxidoreductase"/>
</dbReference>
<dbReference type="PANTHER" id="PTHR47129:SF1">
    <property type="entry name" value="NMRA-LIKE DOMAIN-CONTAINING PROTEIN"/>
    <property type="match status" value="1"/>
</dbReference>
<dbReference type="Gene3D" id="3.40.50.720">
    <property type="entry name" value="NAD(P)-binding Rossmann-like Domain"/>
    <property type="match status" value="1"/>
</dbReference>
<organism evidence="2 3">
    <name type="scientific">Devosia neptuniae</name>
    <dbReference type="NCBI Taxonomy" id="191302"/>
    <lineage>
        <taxon>Bacteria</taxon>
        <taxon>Pseudomonadati</taxon>
        <taxon>Pseudomonadota</taxon>
        <taxon>Alphaproteobacteria</taxon>
        <taxon>Hyphomicrobiales</taxon>
        <taxon>Devosiaceae</taxon>
        <taxon>Devosia</taxon>
    </lineage>
</organism>
<dbReference type="SUPFAM" id="SSF51735">
    <property type="entry name" value="NAD(P)-binding Rossmann-fold domains"/>
    <property type="match status" value="1"/>
</dbReference>
<protein>
    <submittedName>
        <fullName evidence="2">NAD(P)H-binding protein</fullName>
    </submittedName>
</protein>
<dbReference type="InterPro" id="IPR036291">
    <property type="entry name" value="NAD(P)-bd_dom_sf"/>
</dbReference>
<gene>
    <name evidence="2" type="ORF">N8A98_00815</name>
</gene>
<feature type="domain" description="NAD(P)-binding" evidence="1">
    <location>
        <begin position="8"/>
        <end position="189"/>
    </location>
</feature>
<dbReference type="EMBL" id="CP104964">
    <property type="protein sequence ID" value="UXN68089.1"/>
    <property type="molecule type" value="Genomic_DNA"/>
</dbReference>
<dbReference type="Gene3D" id="3.90.25.10">
    <property type="entry name" value="UDP-galactose 4-epimerase, domain 1"/>
    <property type="match status" value="1"/>
</dbReference>
<evidence type="ECO:0000313" key="2">
    <source>
        <dbReference type="EMBL" id="UXN68089.1"/>
    </source>
</evidence>
<accession>A0ABY6C765</accession>
<sequence>MAKILVTGATGNIGRKTLQHLLKRLPAIDLVGLARDPAKAADLAAAGIEIRQGDYFEYDRLVRAFEGIEKIMLVSATAFTDRNAQHQNVISAARQAGVKHIVYMPIIHEAVSAFTLPDITEQDLFVEEKLKASGLAYTLVGHPPFIESIPFNIGGNALDTGVHAPAGAGKAGYASREDLAEAHAVVLSEDGHEYKSYALYGNPAVSFADIAQILSDISGKPVSFVAGTDQDYIDHLMAAGLPEPAARFALGWVQGVNAGEWGGKTGDLEKLLGRKPMTAAEFLRTNYAARQA</sequence>
<dbReference type="InterPro" id="IPR016040">
    <property type="entry name" value="NAD(P)-bd_dom"/>
</dbReference>
<name>A0ABY6C765_9HYPH</name>
<geneLocation type="plasmid" evidence="2 3">
    <name>p_unnamed1</name>
</geneLocation>
<dbReference type="Pfam" id="PF13460">
    <property type="entry name" value="NAD_binding_10"/>
    <property type="match status" value="1"/>
</dbReference>
<dbReference type="PANTHER" id="PTHR47129">
    <property type="entry name" value="QUINONE OXIDOREDUCTASE 2"/>
    <property type="match status" value="1"/>
</dbReference>
<evidence type="ECO:0000313" key="3">
    <source>
        <dbReference type="Proteomes" id="UP001061862"/>
    </source>
</evidence>
<keyword evidence="2" id="KW-0614">Plasmid</keyword>
<evidence type="ECO:0000259" key="1">
    <source>
        <dbReference type="Pfam" id="PF13460"/>
    </source>
</evidence>
<dbReference type="RefSeq" id="WP_262165722.1">
    <property type="nucleotide sequence ID" value="NZ_CP104964.1"/>
</dbReference>